<organism evidence="1 2">
    <name type="scientific">Paenibacillus solisilvae</name>
    <dbReference type="NCBI Taxonomy" id="2486751"/>
    <lineage>
        <taxon>Bacteria</taxon>
        <taxon>Bacillati</taxon>
        <taxon>Bacillota</taxon>
        <taxon>Bacilli</taxon>
        <taxon>Bacillales</taxon>
        <taxon>Paenibacillaceae</taxon>
        <taxon>Paenibacillus</taxon>
    </lineage>
</organism>
<dbReference type="RefSeq" id="WP_379188480.1">
    <property type="nucleotide sequence ID" value="NZ_JBHSOW010000043.1"/>
</dbReference>
<reference evidence="2" key="1">
    <citation type="journal article" date="2019" name="Int. J. Syst. Evol. Microbiol.">
        <title>The Global Catalogue of Microorganisms (GCM) 10K type strain sequencing project: providing services to taxonomists for standard genome sequencing and annotation.</title>
        <authorList>
            <consortium name="The Broad Institute Genomics Platform"/>
            <consortium name="The Broad Institute Genome Sequencing Center for Infectious Disease"/>
            <person name="Wu L."/>
            <person name="Ma J."/>
        </authorList>
    </citation>
    <scope>NUCLEOTIDE SEQUENCE [LARGE SCALE GENOMIC DNA]</scope>
    <source>
        <strain evidence="2">CGMCC 1.3240</strain>
    </source>
</reference>
<accession>A0ABW0VWE2</accession>
<comment type="caution">
    <text evidence="1">The sequence shown here is derived from an EMBL/GenBank/DDBJ whole genome shotgun (WGS) entry which is preliminary data.</text>
</comment>
<keyword evidence="2" id="KW-1185">Reference proteome</keyword>
<name>A0ABW0VWE2_9BACL</name>
<evidence type="ECO:0000313" key="2">
    <source>
        <dbReference type="Proteomes" id="UP001596047"/>
    </source>
</evidence>
<sequence>MELLSDMDVTLSRINYYESEKDASHFSSVRSKAHGYGSVIVRLFYRIRRVAAAYVAAPIPVRFRIVG</sequence>
<dbReference type="EMBL" id="JBHSOW010000043">
    <property type="protein sequence ID" value="MFC5649925.1"/>
    <property type="molecule type" value="Genomic_DNA"/>
</dbReference>
<dbReference type="Proteomes" id="UP001596047">
    <property type="component" value="Unassembled WGS sequence"/>
</dbReference>
<protein>
    <submittedName>
        <fullName evidence="1">Uncharacterized protein</fullName>
    </submittedName>
</protein>
<evidence type="ECO:0000313" key="1">
    <source>
        <dbReference type="EMBL" id="MFC5649925.1"/>
    </source>
</evidence>
<gene>
    <name evidence="1" type="ORF">ACFPYJ_12495</name>
</gene>
<proteinExistence type="predicted"/>